<feature type="transmembrane region" description="Helical" evidence="1">
    <location>
        <begin position="305"/>
        <end position="324"/>
    </location>
</feature>
<organism evidence="3 4">
    <name type="scientific">Halanaeroarchaeum sulfurireducens</name>
    <dbReference type="NCBI Taxonomy" id="1604004"/>
    <lineage>
        <taxon>Archaea</taxon>
        <taxon>Methanobacteriati</taxon>
        <taxon>Methanobacteriota</taxon>
        <taxon>Stenosarchaea group</taxon>
        <taxon>Halobacteria</taxon>
        <taxon>Halobacteriales</taxon>
        <taxon>Halobacteriaceae</taxon>
        <taxon>Halanaeroarchaeum</taxon>
    </lineage>
</organism>
<sequence length="357" mass="36826">MGRFVPTVGFVVAGLGVATTFAEWTDTFAAASVGNVPGLVVALLAMAAFAARRHGIDDRRLAALAGLGSGGLAVAASAALLYPVGTGESVSVGGGLPAAFLLGVLGVGIAYADWLGIGRRAFVQKAIGSLAALGIGVAGLFVGYLVAIVGLSVVPADGIVIEHGLTTVLFSVGLGLVAVAFLRLRGLGLEFLDVRWPTRRGWVFVVGGVIGMFAILAVVGYLSSWLGIPSTEHALIEAAQGRPAILLWFIPLSWLAIGPGEELLSRNIVQKYLYDSFSRRSAVMVGTLVFTAIHLPAYATGGSAAIFATLVKLFTISLVLGIVYERTDNVVVAALVHGTYDAIQFGLAYVAITTGML</sequence>
<dbReference type="RefSeq" id="WP_050047535.1">
    <property type="nucleotide sequence ID" value="NZ_CP008874.1"/>
</dbReference>
<feature type="transmembrane region" description="Helical" evidence="1">
    <location>
        <begin position="96"/>
        <end position="117"/>
    </location>
</feature>
<feature type="transmembrane region" description="Helical" evidence="1">
    <location>
        <begin position="160"/>
        <end position="182"/>
    </location>
</feature>
<keyword evidence="1" id="KW-0472">Membrane</keyword>
<feature type="transmembrane region" description="Helical" evidence="1">
    <location>
        <begin position="202"/>
        <end position="223"/>
    </location>
</feature>
<protein>
    <recommendedName>
        <fullName evidence="2">CAAX prenyl protease 2/Lysostaphin resistance protein A-like domain-containing protein</fullName>
    </recommendedName>
</protein>
<dbReference type="KEGG" id="hsu:HLASF_0178"/>
<proteinExistence type="predicted"/>
<gene>
    <name evidence="3" type="ORF">HLASF_0178</name>
</gene>
<dbReference type="AlphaFoldDB" id="A0A0F7P925"/>
<accession>A0A0F7P925</accession>
<dbReference type="Proteomes" id="UP000069906">
    <property type="component" value="Chromosome"/>
</dbReference>
<feature type="domain" description="CAAX prenyl protease 2/Lysostaphin resistance protein A-like" evidence="2">
    <location>
        <begin position="245"/>
        <end position="343"/>
    </location>
</feature>
<feature type="transmembrane region" description="Helical" evidence="1">
    <location>
        <begin position="32"/>
        <end position="51"/>
    </location>
</feature>
<evidence type="ECO:0000313" key="4">
    <source>
        <dbReference type="Proteomes" id="UP000069906"/>
    </source>
</evidence>
<evidence type="ECO:0000256" key="1">
    <source>
        <dbReference type="SAM" id="Phobius"/>
    </source>
</evidence>
<dbReference type="Pfam" id="PF02517">
    <property type="entry name" value="Rce1-like"/>
    <property type="match status" value="1"/>
</dbReference>
<dbReference type="GeneID" id="25158380"/>
<keyword evidence="1" id="KW-1133">Transmembrane helix</keyword>
<name>A0A0F7P925_9EURY</name>
<evidence type="ECO:0000313" key="3">
    <source>
        <dbReference type="EMBL" id="AKH96690.1"/>
    </source>
</evidence>
<feature type="transmembrane region" description="Helical" evidence="1">
    <location>
        <begin position="63"/>
        <end position="84"/>
    </location>
</feature>
<dbReference type="GO" id="GO:0004175">
    <property type="term" value="F:endopeptidase activity"/>
    <property type="evidence" value="ECO:0007669"/>
    <property type="project" value="UniProtKB-ARBA"/>
</dbReference>
<keyword evidence="1" id="KW-0812">Transmembrane</keyword>
<feature type="transmembrane region" description="Helical" evidence="1">
    <location>
        <begin position="243"/>
        <end position="260"/>
    </location>
</feature>
<feature type="transmembrane region" description="Helical" evidence="1">
    <location>
        <begin position="331"/>
        <end position="352"/>
    </location>
</feature>
<dbReference type="GO" id="GO:0080120">
    <property type="term" value="P:CAAX-box protein maturation"/>
    <property type="evidence" value="ECO:0007669"/>
    <property type="project" value="UniProtKB-ARBA"/>
</dbReference>
<dbReference type="EMBL" id="CP008874">
    <property type="protein sequence ID" value="AKH96690.1"/>
    <property type="molecule type" value="Genomic_DNA"/>
</dbReference>
<evidence type="ECO:0000259" key="2">
    <source>
        <dbReference type="Pfam" id="PF02517"/>
    </source>
</evidence>
<feature type="transmembrane region" description="Helical" evidence="1">
    <location>
        <begin position="281"/>
        <end position="299"/>
    </location>
</feature>
<dbReference type="InterPro" id="IPR003675">
    <property type="entry name" value="Rce1/LyrA-like_dom"/>
</dbReference>
<dbReference type="OrthoDB" id="275779at2157"/>
<dbReference type="HOGENOM" id="CLU_745179_0_0_2"/>
<reference evidence="3 4" key="1">
    <citation type="journal article" date="2015" name="ISME J.">
        <title>Elemental sulfur and acetate can support life of a novel strictly anaerobic haloarchaeon.</title>
        <authorList>
            <person name="Sorokin D.Y."/>
            <person name="Kublanov I.V."/>
            <person name="Gavrilov S.N."/>
            <person name="Rojo D."/>
            <person name="Roman P."/>
            <person name="Golyshin P.N."/>
            <person name="Slepak V.Z."/>
            <person name="Smedile F."/>
            <person name="Ferrer M."/>
            <person name="Messina E."/>
            <person name="La Cono V."/>
            <person name="Yakimov M.M."/>
        </authorList>
    </citation>
    <scope>NUCLEOTIDE SEQUENCE [LARGE SCALE GENOMIC DNA]</scope>
    <source>
        <strain evidence="3 4">HSR2</strain>
    </source>
</reference>
<feature type="transmembrane region" description="Helical" evidence="1">
    <location>
        <begin position="129"/>
        <end position="154"/>
    </location>
</feature>
<keyword evidence="4" id="KW-1185">Reference proteome</keyword>